<reference evidence="3" key="1">
    <citation type="submission" date="2020-10" db="EMBL/GenBank/DDBJ databases">
        <authorList>
            <person name="Gilroy R."/>
        </authorList>
    </citation>
    <scope>NUCLEOTIDE SEQUENCE</scope>
    <source>
        <strain evidence="3">11159</strain>
    </source>
</reference>
<dbReference type="PANTHER" id="PTHR48081">
    <property type="entry name" value="AB HYDROLASE SUPERFAMILY PROTEIN C4A8.06C"/>
    <property type="match status" value="1"/>
</dbReference>
<dbReference type="Gene3D" id="3.40.50.1820">
    <property type="entry name" value="alpha/beta hydrolase"/>
    <property type="match status" value="1"/>
</dbReference>
<proteinExistence type="predicted"/>
<accession>A0A9D9DJG7</accession>
<dbReference type="EMBL" id="JADIMY010000093">
    <property type="protein sequence ID" value="MBO8427830.1"/>
    <property type="molecule type" value="Genomic_DNA"/>
</dbReference>
<protein>
    <submittedName>
        <fullName evidence="3">Alpha/beta hydrolase</fullName>
    </submittedName>
</protein>
<dbReference type="InterPro" id="IPR050300">
    <property type="entry name" value="GDXG_lipolytic_enzyme"/>
</dbReference>
<dbReference type="PANTHER" id="PTHR48081:SF6">
    <property type="entry name" value="PEPTIDASE S9 PROLYL OLIGOPEPTIDASE CATALYTIC DOMAIN-CONTAINING PROTEIN"/>
    <property type="match status" value="1"/>
</dbReference>
<sequence>MKYFNEFDTFKKVALDENLKIFKNTFFPWDGDYERLENVKLGDSLTYLGVDSTTLIETLNDLKDRLINDQNFEQIVDGYLPLYIFNISKDAKTIIVIPGGGYEKECYLNEGFMVSHTLNKLGYNAIVISYRVSKDAKYPNPFIDATASIKYLFNNKDKLNLNLDNYALMGFSAGGHLAASIVSEKQNLDFIKPHTLILGYPVISLEKYTHLGTCKNLLQEEIDNIELRKKYSINNLVTKNYPNTYLWQCDNDNCVPFENSIILAKTLNEFNIPYEFKIYHSEIHGLGIGINTVCDKWILDALNFYQKGL</sequence>
<dbReference type="AlphaFoldDB" id="A0A9D9DJG7"/>
<gene>
    <name evidence="3" type="ORF">IAC58_04690</name>
</gene>
<keyword evidence="1 3" id="KW-0378">Hydrolase</keyword>
<evidence type="ECO:0000313" key="3">
    <source>
        <dbReference type="EMBL" id="MBO8427830.1"/>
    </source>
</evidence>
<reference evidence="3" key="2">
    <citation type="journal article" date="2021" name="PeerJ">
        <title>Extensive microbial diversity within the chicken gut microbiome revealed by metagenomics and culture.</title>
        <authorList>
            <person name="Gilroy R."/>
            <person name="Ravi A."/>
            <person name="Getino M."/>
            <person name="Pursley I."/>
            <person name="Horton D.L."/>
            <person name="Alikhan N.F."/>
            <person name="Baker D."/>
            <person name="Gharbi K."/>
            <person name="Hall N."/>
            <person name="Watson M."/>
            <person name="Adriaenssens E.M."/>
            <person name="Foster-Nyarko E."/>
            <person name="Jarju S."/>
            <person name="Secka A."/>
            <person name="Antonio M."/>
            <person name="Oren A."/>
            <person name="Chaudhuri R.R."/>
            <person name="La Ragione R."/>
            <person name="Hildebrand F."/>
            <person name="Pallen M.J."/>
        </authorList>
    </citation>
    <scope>NUCLEOTIDE SEQUENCE</scope>
    <source>
        <strain evidence="3">11159</strain>
    </source>
</reference>
<dbReference type="Proteomes" id="UP000823613">
    <property type="component" value="Unassembled WGS sequence"/>
</dbReference>
<name>A0A9D9DJG7_9BACL</name>
<evidence type="ECO:0000259" key="2">
    <source>
        <dbReference type="Pfam" id="PF20434"/>
    </source>
</evidence>
<evidence type="ECO:0000313" key="4">
    <source>
        <dbReference type="Proteomes" id="UP000823613"/>
    </source>
</evidence>
<organism evidence="3 4">
    <name type="scientific">Candidatus Onthovivens merdipullorum</name>
    <dbReference type="NCBI Taxonomy" id="2840889"/>
    <lineage>
        <taxon>Bacteria</taxon>
        <taxon>Bacillati</taxon>
        <taxon>Bacillota</taxon>
        <taxon>Bacilli</taxon>
        <taxon>Bacillales</taxon>
        <taxon>Candidatus Onthovivens</taxon>
    </lineage>
</organism>
<dbReference type="GO" id="GO:0016787">
    <property type="term" value="F:hydrolase activity"/>
    <property type="evidence" value="ECO:0007669"/>
    <property type="project" value="UniProtKB-KW"/>
</dbReference>
<dbReference type="SUPFAM" id="SSF53474">
    <property type="entry name" value="alpha/beta-Hydrolases"/>
    <property type="match status" value="1"/>
</dbReference>
<dbReference type="InterPro" id="IPR029058">
    <property type="entry name" value="AB_hydrolase_fold"/>
</dbReference>
<comment type="caution">
    <text evidence="3">The sequence shown here is derived from an EMBL/GenBank/DDBJ whole genome shotgun (WGS) entry which is preliminary data.</text>
</comment>
<feature type="domain" description="BD-FAE-like" evidence="2">
    <location>
        <begin position="88"/>
        <end position="267"/>
    </location>
</feature>
<evidence type="ECO:0000256" key="1">
    <source>
        <dbReference type="ARBA" id="ARBA00022801"/>
    </source>
</evidence>
<dbReference type="InterPro" id="IPR049492">
    <property type="entry name" value="BD-FAE-like_dom"/>
</dbReference>
<dbReference type="Pfam" id="PF20434">
    <property type="entry name" value="BD-FAE"/>
    <property type="match status" value="1"/>
</dbReference>